<proteinExistence type="predicted"/>
<dbReference type="AlphaFoldDB" id="D5UM33"/>
<dbReference type="EMBL" id="CP001966">
    <property type="protein sequence ID" value="ADG78313.1"/>
    <property type="molecule type" value="Genomic_DNA"/>
</dbReference>
<keyword evidence="2" id="KW-1185">Reference proteome</keyword>
<organism evidence="1 2">
    <name type="scientific">Tsukamurella paurometabola (strain ATCC 8368 / DSM 20162 / CCUG 35730 / CIP 100753 / JCM 10117 / KCTC 9821 / NBRC 16120 / NCIMB 702349 / NCTC 13040)</name>
    <name type="common">Corynebacterium paurometabolum</name>
    <dbReference type="NCBI Taxonomy" id="521096"/>
    <lineage>
        <taxon>Bacteria</taxon>
        <taxon>Bacillati</taxon>
        <taxon>Actinomycetota</taxon>
        <taxon>Actinomycetes</taxon>
        <taxon>Mycobacteriales</taxon>
        <taxon>Tsukamurellaceae</taxon>
        <taxon>Tsukamurella</taxon>
    </lineage>
</organism>
<gene>
    <name evidence="1" type="ordered locus">Tpau_1695</name>
</gene>
<dbReference type="KEGG" id="tpr:Tpau_1695"/>
<reference evidence="1 2" key="2">
    <citation type="journal article" date="2011" name="Stand. Genomic Sci.">
        <title>Complete genome sequence of Tsukamurella paurometabola type strain (no. 33).</title>
        <authorList>
            <person name="Munk A.C."/>
            <person name="Lapidus A."/>
            <person name="Lucas S."/>
            <person name="Nolan M."/>
            <person name="Tice H."/>
            <person name="Cheng J.F."/>
            <person name="Del Rio T.G."/>
            <person name="Goodwin L."/>
            <person name="Pitluck S."/>
            <person name="Liolios K."/>
            <person name="Huntemann M."/>
            <person name="Ivanova N."/>
            <person name="Mavromatis K."/>
            <person name="Mikhailova N."/>
            <person name="Pati A."/>
            <person name="Chen A."/>
            <person name="Palaniappan K."/>
            <person name="Tapia R."/>
            <person name="Han C."/>
            <person name="Land M."/>
            <person name="Hauser L."/>
            <person name="Chang Y.J."/>
            <person name="Jeffries C.D."/>
            <person name="Brettin T."/>
            <person name="Yasawong M."/>
            <person name="Brambilla E.M."/>
            <person name="Rohde M."/>
            <person name="Sikorski J."/>
            <person name="Goker M."/>
            <person name="Detter J.C."/>
            <person name="Woyke T."/>
            <person name="Bristow J."/>
            <person name="Eisen J.A."/>
            <person name="Markowitz V."/>
            <person name="Hugenholtz P."/>
            <person name="Kyrpides N.C."/>
            <person name="Klenk H.P."/>
        </authorList>
    </citation>
    <scope>NUCLEOTIDE SEQUENCE [LARGE SCALE GENOMIC DNA]</scope>
    <source>
        <strain evidence="2">ATCC 8368 / DSM 20162 / CCUG 35730 / CIP 100753 / JCM 10117 / KCTC 9821 / NBRC 16120 / NCIMB 702349 / NCTC 13040</strain>
    </source>
</reference>
<evidence type="ECO:0000313" key="2">
    <source>
        <dbReference type="Proteomes" id="UP000001213"/>
    </source>
</evidence>
<reference evidence="2" key="1">
    <citation type="submission" date="2010-03" db="EMBL/GenBank/DDBJ databases">
        <title>The complete chromosome of Tsukamurella paurometabola DSM 20162.</title>
        <authorList>
            <consortium name="US DOE Joint Genome Institute (JGI-PGF)"/>
            <person name="Lucas S."/>
            <person name="Copeland A."/>
            <person name="Lapidus A."/>
            <person name="Glavina del Rio T."/>
            <person name="Dalin E."/>
            <person name="Tice H."/>
            <person name="Bruce D."/>
            <person name="Goodwin L."/>
            <person name="Pitluck S."/>
            <person name="Kyrpides N."/>
            <person name="Mavromatis K."/>
            <person name="Ivanova N."/>
            <person name="Mikhailova N."/>
            <person name="Munk A.C."/>
            <person name="Brettin T."/>
            <person name="Detter J.C."/>
            <person name="Tapia R."/>
            <person name="Han C."/>
            <person name="Larimer F."/>
            <person name="Land M."/>
            <person name="Hauser L."/>
            <person name="Markowitz V."/>
            <person name="Cheng J.-F."/>
            <person name="Hugenholtz P."/>
            <person name="Woyke T."/>
            <person name="Wu D."/>
            <person name="Jando M."/>
            <person name="Brambilla E."/>
            <person name="Klenk H.-P."/>
            <person name="Eisen J.A."/>
        </authorList>
    </citation>
    <scope>NUCLEOTIDE SEQUENCE [LARGE SCALE GENOMIC DNA]</scope>
    <source>
        <strain evidence="2">ATCC 8368 / DSM 20162 / CCUG 35730 / CIP 100753 / JCM 10117 / KCTC 9821 / NBRC 16120 / NCIMB 702349 / NCTC 13040</strain>
    </source>
</reference>
<evidence type="ECO:0000313" key="1">
    <source>
        <dbReference type="EMBL" id="ADG78313.1"/>
    </source>
</evidence>
<dbReference type="HOGENOM" id="CLU_3405997_0_0_11"/>
<accession>D5UM33</accession>
<name>D5UM33_TSUPD</name>
<protein>
    <submittedName>
        <fullName evidence="1">Uncharacterized protein</fullName>
    </submittedName>
</protein>
<sequence length="30" mass="3325">MSEPQLQLSPQVQFSHVQLGLEQPGAFKSL</sequence>
<dbReference type="Proteomes" id="UP000001213">
    <property type="component" value="Chromosome"/>
</dbReference>